<feature type="compositionally biased region" description="Acidic residues" evidence="1">
    <location>
        <begin position="206"/>
        <end position="220"/>
    </location>
</feature>
<dbReference type="EMBL" id="JAHFZB010000022">
    <property type="protein sequence ID" value="KAK6476440.1"/>
    <property type="molecule type" value="Genomic_DNA"/>
</dbReference>
<feature type="transmembrane region" description="Helical" evidence="2">
    <location>
        <begin position="298"/>
        <end position="320"/>
    </location>
</feature>
<keyword evidence="2" id="KW-0812">Transmembrane</keyword>
<keyword evidence="5" id="KW-1185">Reference proteome</keyword>
<evidence type="ECO:0000256" key="2">
    <source>
        <dbReference type="SAM" id="Phobius"/>
    </source>
</evidence>
<protein>
    <submittedName>
        <fullName evidence="4">P-selectin glycoprotein ligand 1-like</fullName>
    </submittedName>
</protein>
<feature type="region of interest" description="Disordered" evidence="1">
    <location>
        <begin position="23"/>
        <end position="240"/>
    </location>
</feature>
<keyword evidence="2" id="KW-0472">Membrane</keyword>
<evidence type="ECO:0000256" key="1">
    <source>
        <dbReference type="SAM" id="MobiDB-lite"/>
    </source>
</evidence>
<evidence type="ECO:0000313" key="4">
    <source>
        <dbReference type="EMBL" id="KAK6476440.1"/>
    </source>
</evidence>
<feature type="chain" id="PRO_5046931530" evidence="3">
    <location>
        <begin position="20"/>
        <end position="386"/>
    </location>
</feature>
<organism evidence="4 5">
    <name type="scientific">Huso huso</name>
    <name type="common">Beluga</name>
    <name type="synonym">Acipenser huso</name>
    <dbReference type="NCBI Taxonomy" id="61971"/>
    <lineage>
        <taxon>Eukaryota</taxon>
        <taxon>Metazoa</taxon>
        <taxon>Chordata</taxon>
        <taxon>Craniata</taxon>
        <taxon>Vertebrata</taxon>
        <taxon>Euteleostomi</taxon>
        <taxon>Actinopterygii</taxon>
        <taxon>Chondrostei</taxon>
        <taxon>Acipenseriformes</taxon>
        <taxon>Acipenseridae</taxon>
        <taxon>Huso</taxon>
    </lineage>
</organism>
<keyword evidence="2" id="KW-1133">Transmembrane helix</keyword>
<gene>
    <name evidence="4" type="ORF">HHUSO_G22839</name>
</gene>
<evidence type="ECO:0000256" key="3">
    <source>
        <dbReference type="SAM" id="SignalP"/>
    </source>
</evidence>
<feature type="compositionally biased region" description="Low complexity" evidence="1">
    <location>
        <begin position="160"/>
        <end position="172"/>
    </location>
</feature>
<accession>A0ABR0YW79</accession>
<feature type="compositionally biased region" description="Low complexity" evidence="1">
    <location>
        <begin position="107"/>
        <end position="122"/>
    </location>
</feature>
<evidence type="ECO:0000313" key="5">
    <source>
        <dbReference type="Proteomes" id="UP001369086"/>
    </source>
</evidence>
<reference evidence="4 5" key="1">
    <citation type="submission" date="2021-05" db="EMBL/GenBank/DDBJ databases">
        <authorList>
            <person name="Zahm M."/>
            <person name="Klopp C."/>
            <person name="Cabau C."/>
            <person name="Kuhl H."/>
            <person name="Suciu R."/>
            <person name="Ciorpac M."/>
            <person name="Holostenco D."/>
            <person name="Gessner J."/>
            <person name="Wuertz S."/>
            <person name="Hohne C."/>
            <person name="Stock M."/>
            <person name="Gislard M."/>
            <person name="Lluch J."/>
            <person name="Milhes M."/>
            <person name="Lampietro C."/>
            <person name="Lopez Roques C."/>
            <person name="Donnadieu C."/>
            <person name="Du K."/>
            <person name="Schartl M."/>
            <person name="Guiguen Y."/>
        </authorList>
    </citation>
    <scope>NUCLEOTIDE SEQUENCE [LARGE SCALE GENOMIC DNA]</scope>
    <source>
        <strain evidence="4">Hh-F2</strain>
        <tissue evidence="4">Blood</tissue>
    </source>
</reference>
<proteinExistence type="predicted"/>
<feature type="compositionally biased region" description="Polar residues" evidence="1">
    <location>
        <begin position="144"/>
        <end position="159"/>
    </location>
</feature>
<feature type="compositionally biased region" description="Polar residues" evidence="1">
    <location>
        <begin position="173"/>
        <end position="191"/>
    </location>
</feature>
<feature type="signal peptide" evidence="3">
    <location>
        <begin position="1"/>
        <end position="19"/>
    </location>
</feature>
<dbReference type="PANTHER" id="PTHR17384:SF7">
    <property type="entry name" value="P-SELECTIN GLYCOPROTEIN LIGAND 1"/>
    <property type="match status" value="1"/>
</dbReference>
<dbReference type="PANTHER" id="PTHR17384">
    <property type="entry name" value="P-SELECTIN GLYCOPROTEIN LIGAND-1"/>
    <property type="match status" value="1"/>
</dbReference>
<feature type="compositionally biased region" description="Low complexity" evidence="1">
    <location>
        <begin position="64"/>
        <end position="79"/>
    </location>
</feature>
<sequence length="386" mass="41060">MACVWLTLVVFTLLPQALFQTLTEPSDSTDTPQTRRTRDPVTTVEAESPIIPKIRTETKDTEPQSTVSSSITQNISTTQPDDDSTMDPDKTNVDATEEPTTDSPDPQSTVSSSITQNISTTQPDDDSTMDPDKTNVDATEEPTTDSPDPQGTGTVSSSITQKTTPTVASTTTESPQSSTARTDNATNSNASFAIFHDTGTITPYTDDTETSDSSEYDTTETTEPPASSADFSTTSQSNSTNSSGVVLILKKDTTTRTSLTTVAGEGSSTGTTTQANQGREFPCSTAFHRKGGLVSHCLIAIAVLAAVATIFIICTIVLCTKLSSTKQKYKMSECQGTEMTCISALLSDAEAFPRNKAKGSKSNCRLITNVEDSEGDDLTLHSFLQP</sequence>
<comment type="caution">
    <text evidence="4">The sequence shown here is derived from an EMBL/GenBank/DDBJ whole genome shotgun (WGS) entry which is preliminary data.</text>
</comment>
<dbReference type="Proteomes" id="UP001369086">
    <property type="component" value="Unassembled WGS sequence"/>
</dbReference>
<name>A0ABR0YW79_HUSHU</name>
<keyword evidence="3" id="KW-0732">Signal</keyword>
<feature type="compositionally biased region" description="Low complexity" evidence="1">
    <location>
        <begin position="26"/>
        <end position="44"/>
    </location>
</feature>
<dbReference type="InterPro" id="IPR026195">
    <property type="entry name" value="PSGL-1"/>
</dbReference>